<dbReference type="Pfam" id="PF00096">
    <property type="entry name" value="zf-C2H2"/>
    <property type="match status" value="5"/>
</dbReference>
<dbReference type="SUPFAM" id="SSF57667">
    <property type="entry name" value="beta-beta-alpha zinc fingers"/>
    <property type="match status" value="4"/>
</dbReference>
<feature type="region of interest" description="Disordered" evidence="11">
    <location>
        <begin position="1285"/>
        <end position="1312"/>
    </location>
</feature>
<evidence type="ECO:0000256" key="8">
    <source>
        <dbReference type="ARBA" id="ARBA00023163"/>
    </source>
</evidence>
<feature type="region of interest" description="Disordered" evidence="11">
    <location>
        <begin position="890"/>
        <end position="926"/>
    </location>
</feature>
<dbReference type="GO" id="GO:0008270">
    <property type="term" value="F:zinc ion binding"/>
    <property type="evidence" value="ECO:0007669"/>
    <property type="project" value="UniProtKB-KW"/>
</dbReference>
<feature type="compositionally biased region" description="Low complexity" evidence="11">
    <location>
        <begin position="1435"/>
        <end position="1447"/>
    </location>
</feature>
<feature type="compositionally biased region" description="Acidic residues" evidence="11">
    <location>
        <begin position="1160"/>
        <end position="1176"/>
    </location>
</feature>
<organism evidence="13 14">
    <name type="scientific">Octopus sinensis</name>
    <name type="common">East Asian common octopus</name>
    <dbReference type="NCBI Taxonomy" id="2607531"/>
    <lineage>
        <taxon>Eukaryota</taxon>
        <taxon>Metazoa</taxon>
        <taxon>Spiralia</taxon>
        <taxon>Lophotrochozoa</taxon>
        <taxon>Mollusca</taxon>
        <taxon>Cephalopoda</taxon>
        <taxon>Coleoidea</taxon>
        <taxon>Octopodiformes</taxon>
        <taxon>Octopoda</taxon>
        <taxon>Incirrata</taxon>
        <taxon>Octopodidae</taxon>
        <taxon>Octopus</taxon>
    </lineage>
</organism>
<proteinExistence type="predicted"/>
<accession>A0A6P7U885</accession>
<feature type="compositionally biased region" description="Basic and acidic residues" evidence="11">
    <location>
        <begin position="1198"/>
        <end position="1216"/>
    </location>
</feature>
<feature type="compositionally biased region" description="Basic and acidic residues" evidence="11">
    <location>
        <begin position="1177"/>
        <end position="1186"/>
    </location>
</feature>
<dbReference type="FunFam" id="3.30.160.60:FF:000159">
    <property type="entry name" value="Mds1 and evi1 complex locus protein"/>
    <property type="match status" value="1"/>
</dbReference>
<evidence type="ECO:0000259" key="12">
    <source>
        <dbReference type="PROSITE" id="PS50157"/>
    </source>
</evidence>
<feature type="domain" description="C2H2-type" evidence="12">
    <location>
        <begin position="437"/>
        <end position="465"/>
    </location>
</feature>
<dbReference type="InterPro" id="IPR013087">
    <property type="entry name" value="Znf_C2H2_type"/>
</dbReference>
<evidence type="ECO:0000256" key="5">
    <source>
        <dbReference type="ARBA" id="ARBA00022833"/>
    </source>
</evidence>
<feature type="compositionally biased region" description="Basic residues" evidence="11">
    <location>
        <begin position="1128"/>
        <end position="1142"/>
    </location>
</feature>
<keyword evidence="13" id="KW-1185">Reference proteome</keyword>
<dbReference type="PANTHER" id="PTHR16515:SF49">
    <property type="entry name" value="GASTRULA ZINC FINGER PROTEIN XLCGF49.1-LIKE-RELATED"/>
    <property type="match status" value="1"/>
</dbReference>
<evidence type="ECO:0000256" key="1">
    <source>
        <dbReference type="ARBA" id="ARBA00004123"/>
    </source>
</evidence>
<dbReference type="FunFam" id="3.30.160.60:FF:000150">
    <property type="entry name" value="Mds1 and evi1 complex locus protein"/>
    <property type="match status" value="1"/>
</dbReference>
<feature type="region of interest" description="Disordered" evidence="11">
    <location>
        <begin position="1556"/>
        <end position="1591"/>
    </location>
</feature>
<feature type="domain" description="C2H2-type" evidence="12">
    <location>
        <begin position="1964"/>
        <end position="1991"/>
    </location>
</feature>
<dbReference type="RefSeq" id="XP_029657206.2">
    <property type="nucleotide sequence ID" value="XM_029801346.2"/>
</dbReference>
<feature type="compositionally biased region" description="Low complexity" evidence="11">
    <location>
        <begin position="754"/>
        <end position="771"/>
    </location>
</feature>
<feature type="compositionally biased region" description="Basic and acidic residues" evidence="11">
    <location>
        <begin position="1567"/>
        <end position="1581"/>
    </location>
</feature>
<feature type="compositionally biased region" description="Polar residues" evidence="11">
    <location>
        <begin position="276"/>
        <end position="290"/>
    </location>
</feature>
<keyword evidence="6" id="KW-0805">Transcription regulation</keyword>
<dbReference type="Gene3D" id="3.30.160.60">
    <property type="entry name" value="Classic Zinc Finger"/>
    <property type="match status" value="6"/>
</dbReference>
<feature type="region of interest" description="Disordered" evidence="11">
    <location>
        <begin position="967"/>
        <end position="1015"/>
    </location>
</feature>
<dbReference type="SMART" id="SM00355">
    <property type="entry name" value="ZnF_C2H2"/>
    <property type="match status" value="8"/>
</dbReference>
<keyword evidence="5" id="KW-0862">Zinc</keyword>
<evidence type="ECO:0000256" key="3">
    <source>
        <dbReference type="ARBA" id="ARBA00022737"/>
    </source>
</evidence>
<feature type="region of interest" description="Disordered" evidence="11">
    <location>
        <begin position="2257"/>
        <end position="2312"/>
    </location>
</feature>
<dbReference type="GO" id="GO:0006355">
    <property type="term" value="P:regulation of DNA-templated transcription"/>
    <property type="evidence" value="ECO:0007669"/>
    <property type="project" value="UniProtKB-ARBA"/>
</dbReference>
<evidence type="ECO:0000256" key="11">
    <source>
        <dbReference type="SAM" id="MobiDB-lite"/>
    </source>
</evidence>
<feature type="compositionally biased region" description="Low complexity" evidence="11">
    <location>
        <begin position="971"/>
        <end position="983"/>
    </location>
</feature>
<feature type="compositionally biased region" description="Low complexity" evidence="11">
    <location>
        <begin position="76"/>
        <end position="97"/>
    </location>
</feature>
<keyword evidence="2" id="KW-0479">Metal-binding</keyword>
<feature type="region of interest" description="Disordered" evidence="11">
    <location>
        <begin position="1775"/>
        <end position="1823"/>
    </location>
</feature>
<feature type="domain" description="C2H2-type" evidence="12">
    <location>
        <begin position="466"/>
        <end position="493"/>
    </location>
</feature>
<feature type="compositionally biased region" description="Acidic residues" evidence="11">
    <location>
        <begin position="2642"/>
        <end position="2672"/>
    </location>
</feature>
<comment type="subcellular location">
    <subcellularLocation>
        <location evidence="1">Nucleus</location>
    </subcellularLocation>
</comment>
<feature type="compositionally biased region" description="Low complexity" evidence="11">
    <location>
        <begin position="1789"/>
        <end position="1821"/>
    </location>
</feature>
<feature type="compositionally biased region" description="Low complexity" evidence="11">
    <location>
        <begin position="252"/>
        <end position="275"/>
    </location>
</feature>
<feature type="compositionally biased region" description="Basic and acidic residues" evidence="11">
    <location>
        <begin position="986"/>
        <end position="1001"/>
    </location>
</feature>
<feature type="compositionally biased region" description="Basic and acidic residues" evidence="11">
    <location>
        <begin position="2292"/>
        <end position="2312"/>
    </location>
</feature>
<sequence>MTDEVYHARDTECDKIENEAKREPINKCHLCSETFDWRSDLVRHQALIHSQQFALQLECTTNSNSSSNNIGRSPKNTSNMTMSPTSRSPSSSASPPSQLLSIVPCQQSPITSMTTTTPTATTPTPVSLATTSPSPPLSSPPSSLSPSSSAPSPSSSSPPPSLTSSSPLSAMSTMATRTAMTSTTRATSPSASTTPEMTMFHNSSSNNNSSSSSSSSSSNHHQINRFKVSSANTKDEFLSKYSPVDSKMLFGTNTNNTNSNGEDANENSSNDANDNGTNSKSNDRINNSDNVDPPSIVSNRMLFPDSVNSNSDSDGGGGDGEGEGGGGENGDGGGNSNSISAGSPPNTVSNTESKVMIGSNCSNSSSNSNCSNSNSGRNSNGDGSNASAAVSTANSSSSNKKNNSNNGSSSSSSNSNKNTAINTISAANAALNLGNRFPCENCDKVFTDPSNLQRHIRSQHVGARSHACPECGKTFATSSGLKQHQHIHSSVKPFRCEVCLKAYTQFSNLCRHKRMHADCRQQIKCKDCQQVFSTVTSLGKHKRFCDGAFRSSSAAAVAAAAVAADHHLRMRLCYTPDKLVPAGLGALQQNTPLTTAAAAAAVSAYMYGQPRLSYFRPLITQPQFGSILPQPLAAAMATSSLAGTSTTNHSGINSCSLPLSSSALDTDCFRSPAGAIPPTPAPAHAHQHIPLPPMHPATSIVSHAPLSLSLPKPQQTQHQRLQSESEISGLNLHSPDFMTGYNLTTSAANLSNMNSSSNNNNINDNKANSDISHIDRHSSGMLIKDQLDYESRSQKKRKWRKRNRKIRHKRPDEWLNSGHNNLIEKSDIDLWQEEQGLNLDDDDDNVDSCYKRDIYKWRRIDVETQNKMWPENQEFDEKKHIDWKLERYDEVDQERDERKSGREKLENDDELEPMENEDTENIGHDVLDSKRWSFDNAFNATDDKENEQSETSYDRDAVLMLQHQKKYMAGDNNNNTIDDNNSNRLKNKDSNGKNTNEEDLRTLSSENSRLKSGTVIDNELGQVKDKHDVHLTRMSGENPLSGGNNNNNRSNMINNNSNTNDNRSSTLNSTGCKSPAAVSSFSCSSPSSASSNYSETTSGGDDNDDEANIDSNVLRKRTDDNNDNSETRKKKKKERKARKRQRMGIEKQEERTEVVVVGENEGEIEDGDNSEEDTGAEEFKKEERNCPKNSNSDSTMLLEKDDSRRQLRNDYVDAKDLSMTGPTSRRKRGRHSSYGNNNFNNSNINNLPYYQYRNQPQFGNAFTATALAEAAMFLDGALNLRTRNSEELQSHQLSKKKRNPDNDNNNDDARNENDNNLLEAVFNPSSLPSLVSMAKRGLIASSVGSGSHKSRKRHLQPGVNNNNSDNEISNLQQQKHQRYLQEHQQQIYGFLKQETENPDSFPFQNSPTKHQQFDHQQESEHQIAPFDLSKSSIEQRQQQQQRLQSQQRRVRFKSRLKTNFQSGLTASERVAAAMSAYIAEDGKHDDEEEEEFEEDMFDEDSFEYGNLHDVDEIKSRNMEENRQFGLLLNDKHFINRDYNYCYRDFYNNHYYNDSIREEDDEEEEDKVEERKNNERRGKLKDNSIGNNFHETHNNLDVKDEIKSILDAPLDLSTNSKHTVDNILNKNTDEAFIANCYPSRKTHVYGSGLLASSKLTKSGEKGGGNEGSELDSKTMTAALKLSESGSELHYAYPFAGSYMLDPYYSTMDKEKYTSSMMATLNRYHAHSSYPTLPHHLQHPSFPNHLTSSSTTHPYQHPLVSYSGFLDSSMDNSLSYTDNNSDMIRGGGKSGSNAQSGNNGGNIINNNDNNNTPTSNANNSSSQTLGGGIPCSASGLGNFGYNTNSPQTTASTLAAVAAAAAGNGQGPGSCTGMGMGNFRYPPPPGGHGLLSAAAAAAVAAAVAAAAAANRPGGGPGTGVGSGTHHLMAAAAAASGAGAALTGVGAGSGSASSGSMTFHSSKFKERYSCKYCGKIFPRSANLTRHLRTHTGEQPYKCKFCERSFSISSNLQRHVRNIHNRERPFRCTLCGKSFGQQTNLDRHVKKHEIQGPNVTDSPIHGNNNGDISFSEEVNLSKSSNNDDILTNRLSFDEDFSIKKDTNENDLRIRRDSNNDNRLSRKSIISDNFINRKNTSHGSFKEELLSKTGIDIGKNYSNNNYVISRLTSSKNSDIKTKPPGDNTFNDQKGDIFIAGNYGTNKSDINYLDRNMARYLDSNHCIDLVVNKNSSSSKEFSRRNIDENDIIIRDDPYTINNVAKADSKFSPRTSNQPVSGFGEKPLDERFHGQNRRNYIGDVDNRDEGENKEEGGIAQNDEKDIKYSKDKDWADDYTNETAEKSYEYEGKVKSSFYTENNKSIAKLWKNTIDEEENCDFDRNAIKEEDDLNENILTKNINKHGTNIPSLSAMGDSNSKTSNKTKKINHEVTENLYDSPEKSNDRFRNIEPEGENDLFEKGSIKVIEGVDIKSETNNSSEGSAKVANDAEMSHENTIRNFTFSASEKNQDENVNKNDDDSIVSAEKWSNGSHGSSGVGGSFPNTTLKRDFKSTSVTASISPTPLSTANNNNNNNCNFTADHVAVTTTAAHTTTIGNATTTTTTTRISSSNGGRSKNNLFIADNFKSDFSGNQGRDNVKVPNKTERMKRRNVSDDYEEENDDGEEDEEEEEDEEVNEDDEDDGD</sequence>
<name>A0A6P7U885_9MOLL</name>
<feature type="compositionally biased region" description="Basic and acidic residues" evidence="11">
    <location>
        <begin position="1143"/>
        <end position="1153"/>
    </location>
</feature>
<feature type="compositionally biased region" description="Low complexity" evidence="11">
    <location>
        <begin position="358"/>
        <end position="417"/>
    </location>
</feature>
<feature type="compositionally biased region" description="Basic and acidic residues" evidence="11">
    <location>
        <begin position="1411"/>
        <end position="1421"/>
    </location>
</feature>
<dbReference type="FunFam" id="3.30.160.60:FF:000112">
    <property type="entry name" value="Mds1 and evi1 complex locus protein"/>
    <property type="match status" value="1"/>
</dbReference>
<feature type="compositionally biased region" description="Low complexity" evidence="11">
    <location>
        <begin position="108"/>
        <end position="132"/>
    </location>
</feature>
<evidence type="ECO:0000313" key="13">
    <source>
        <dbReference type="Proteomes" id="UP000515154"/>
    </source>
</evidence>
<keyword evidence="4 10" id="KW-0863">Zinc-finger</keyword>
<dbReference type="PROSITE" id="PS00028">
    <property type="entry name" value="ZINC_FINGER_C2H2_1"/>
    <property type="match status" value="7"/>
</dbReference>
<evidence type="ECO:0000256" key="7">
    <source>
        <dbReference type="ARBA" id="ARBA00023125"/>
    </source>
</evidence>
<dbReference type="PROSITE" id="PS50157">
    <property type="entry name" value="ZINC_FINGER_C2H2_2"/>
    <property type="match status" value="7"/>
</dbReference>
<dbReference type="GO" id="GO:0005634">
    <property type="term" value="C:nucleus"/>
    <property type="evidence" value="ECO:0007669"/>
    <property type="project" value="UniProtKB-SubCell"/>
</dbReference>
<dbReference type="PANTHER" id="PTHR16515">
    <property type="entry name" value="PR DOMAIN ZINC FINGER PROTEIN"/>
    <property type="match status" value="1"/>
</dbReference>
<keyword evidence="9" id="KW-0539">Nucleus</keyword>
<feature type="compositionally biased region" description="Low complexity" evidence="11">
    <location>
        <begin position="1038"/>
        <end position="1098"/>
    </location>
</feature>
<feature type="compositionally biased region" description="Polar residues" evidence="11">
    <location>
        <begin position="98"/>
        <end position="107"/>
    </location>
</feature>
<feature type="region of interest" description="Disordered" evidence="11">
    <location>
        <begin position="2512"/>
        <end position="2533"/>
    </location>
</feature>
<feature type="region of interest" description="Disordered" evidence="11">
    <location>
        <begin position="1396"/>
        <end position="1421"/>
    </location>
</feature>
<feature type="compositionally biased region" description="Basic and acidic residues" evidence="11">
    <location>
        <begin position="2624"/>
        <end position="2633"/>
    </location>
</feature>
<feature type="region of interest" description="Disordered" evidence="11">
    <location>
        <begin position="754"/>
        <end position="778"/>
    </location>
</feature>
<feature type="region of interest" description="Disordered" evidence="11">
    <location>
        <begin position="61"/>
        <end position="417"/>
    </location>
</feature>
<dbReference type="GO" id="GO:0003677">
    <property type="term" value="F:DNA binding"/>
    <property type="evidence" value="ECO:0007669"/>
    <property type="project" value="UniProtKB-KW"/>
</dbReference>
<feature type="compositionally biased region" description="Polar residues" evidence="11">
    <location>
        <begin position="1002"/>
        <end position="1011"/>
    </location>
</feature>
<dbReference type="Proteomes" id="UP000515154">
    <property type="component" value="Unplaced"/>
</dbReference>
<evidence type="ECO:0000313" key="14">
    <source>
        <dbReference type="RefSeq" id="XP_029657206.2"/>
    </source>
</evidence>
<keyword evidence="3" id="KW-0677">Repeat</keyword>
<evidence type="ECO:0000256" key="2">
    <source>
        <dbReference type="ARBA" id="ARBA00022723"/>
    </source>
</evidence>
<reference evidence="14" key="1">
    <citation type="submission" date="2025-08" db="UniProtKB">
        <authorList>
            <consortium name="RefSeq"/>
        </authorList>
    </citation>
    <scope>IDENTIFICATION</scope>
</reference>
<feature type="compositionally biased region" description="Polar residues" evidence="11">
    <location>
        <begin position="339"/>
        <end position="353"/>
    </location>
</feature>
<feature type="region of interest" description="Disordered" evidence="11">
    <location>
        <begin position="1431"/>
        <end position="1450"/>
    </location>
</feature>
<gene>
    <name evidence="14" type="primary">LOC115231286</name>
</gene>
<evidence type="ECO:0000256" key="4">
    <source>
        <dbReference type="ARBA" id="ARBA00022771"/>
    </source>
</evidence>
<dbReference type="InterPro" id="IPR050331">
    <property type="entry name" value="Zinc_finger"/>
</dbReference>
<feature type="non-terminal residue" evidence="14">
    <location>
        <position position="2672"/>
    </location>
</feature>
<feature type="compositionally biased region" description="Acidic residues" evidence="11">
    <location>
        <begin position="1556"/>
        <end position="1566"/>
    </location>
</feature>
<feature type="compositionally biased region" description="Low complexity" evidence="11">
    <location>
        <begin position="140"/>
        <end position="155"/>
    </location>
</feature>
<feature type="region of interest" description="Disordered" evidence="11">
    <location>
        <begin position="1342"/>
        <end position="1367"/>
    </location>
</feature>
<feature type="compositionally biased region" description="Gly residues" evidence="11">
    <location>
        <begin position="314"/>
        <end position="335"/>
    </location>
</feature>
<evidence type="ECO:0000256" key="6">
    <source>
        <dbReference type="ARBA" id="ARBA00023015"/>
    </source>
</evidence>
<dbReference type="FunFam" id="3.30.160.60:FF:000126">
    <property type="entry name" value="Mds1 and evi1 complex locus protein"/>
    <property type="match status" value="1"/>
</dbReference>
<feature type="compositionally biased region" description="Acidic residues" evidence="11">
    <location>
        <begin position="906"/>
        <end position="920"/>
    </location>
</feature>
<feature type="domain" description="C2H2-type" evidence="12">
    <location>
        <begin position="2021"/>
        <end position="2048"/>
    </location>
</feature>
<keyword evidence="8" id="KW-0804">Transcription</keyword>
<feature type="domain" description="C2H2-type" evidence="12">
    <location>
        <begin position="494"/>
        <end position="521"/>
    </location>
</feature>
<dbReference type="InterPro" id="IPR036236">
    <property type="entry name" value="Znf_C2H2_sf"/>
</dbReference>
<protein>
    <submittedName>
        <fullName evidence="14">Uncharacterized protein LOC115231286</fullName>
    </submittedName>
</protein>
<feature type="region of interest" description="Disordered" evidence="11">
    <location>
        <begin position="1033"/>
        <end position="1243"/>
    </location>
</feature>
<feature type="compositionally biased region" description="Basic and acidic residues" evidence="11">
    <location>
        <begin position="890"/>
        <end position="905"/>
    </location>
</feature>
<evidence type="ECO:0000256" key="9">
    <source>
        <dbReference type="ARBA" id="ARBA00023242"/>
    </source>
</evidence>
<dbReference type="FunFam" id="3.30.160.60:FF:000653">
    <property type="entry name" value="Zinc finger protein Pegasus"/>
    <property type="match status" value="1"/>
</dbReference>
<dbReference type="KEGG" id="osn:115231286"/>
<feature type="domain" description="C2H2-type" evidence="12">
    <location>
        <begin position="1992"/>
        <end position="2020"/>
    </location>
</feature>
<feature type="region of interest" description="Disordered" evidence="11">
    <location>
        <begin position="2613"/>
        <end position="2672"/>
    </location>
</feature>
<feature type="domain" description="C2H2-type" evidence="12">
    <location>
        <begin position="26"/>
        <end position="54"/>
    </location>
</feature>
<feature type="compositionally biased region" description="Low complexity" evidence="11">
    <location>
        <begin position="162"/>
        <end position="219"/>
    </location>
</feature>
<evidence type="ECO:0000256" key="10">
    <source>
        <dbReference type="PROSITE-ProRule" id="PRU00042"/>
    </source>
</evidence>
<keyword evidence="7" id="KW-0238">DNA-binding</keyword>